<protein>
    <submittedName>
        <fullName evidence="1">Uncharacterized protein</fullName>
    </submittedName>
</protein>
<name>A0ACB0K9V7_TRIPR</name>
<organism evidence="1 2">
    <name type="scientific">Trifolium pratense</name>
    <name type="common">Red clover</name>
    <dbReference type="NCBI Taxonomy" id="57577"/>
    <lineage>
        <taxon>Eukaryota</taxon>
        <taxon>Viridiplantae</taxon>
        <taxon>Streptophyta</taxon>
        <taxon>Embryophyta</taxon>
        <taxon>Tracheophyta</taxon>
        <taxon>Spermatophyta</taxon>
        <taxon>Magnoliopsida</taxon>
        <taxon>eudicotyledons</taxon>
        <taxon>Gunneridae</taxon>
        <taxon>Pentapetalae</taxon>
        <taxon>rosids</taxon>
        <taxon>fabids</taxon>
        <taxon>Fabales</taxon>
        <taxon>Fabaceae</taxon>
        <taxon>Papilionoideae</taxon>
        <taxon>50 kb inversion clade</taxon>
        <taxon>NPAAA clade</taxon>
        <taxon>Hologalegina</taxon>
        <taxon>IRL clade</taxon>
        <taxon>Trifolieae</taxon>
        <taxon>Trifolium</taxon>
    </lineage>
</organism>
<dbReference type="Proteomes" id="UP001177021">
    <property type="component" value="Unassembled WGS sequence"/>
</dbReference>
<sequence>MEAYALPSIRVMLTSVPDTCKEVKSIYEDKQLSSFGRRILSYSALGTFQTVLHVTQSKRIVLTNLSCISWHTNFDSFIKY</sequence>
<accession>A0ACB0K9V7</accession>
<reference evidence="1" key="1">
    <citation type="submission" date="2023-10" db="EMBL/GenBank/DDBJ databases">
        <authorList>
            <person name="Rodriguez Cubillos JULIANA M."/>
            <person name="De Vega J."/>
        </authorList>
    </citation>
    <scope>NUCLEOTIDE SEQUENCE</scope>
</reference>
<evidence type="ECO:0000313" key="2">
    <source>
        <dbReference type="Proteomes" id="UP001177021"/>
    </source>
</evidence>
<gene>
    <name evidence="1" type="ORF">MILVUS5_LOCUS20671</name>
</gene>
<proteinExistence type="predicted"/>
<keyword evidence="2" id="KW-1185">Reference proteome</keyword>
<comment type="caution">
    <text evidence="1">The sequence shown here is derived from an EMBL/GenBank/DDBJ whole genome shotgun (WGS) entry which is preliminary data.</text>
</comment>
<evidence type="ECO:0000313" key="1">
    <source>
        <dbReference type="EMBL" id="CAJ2653301.1"/>
    </source>
</evidence>
<dbReference type="EMBL" id="CASHSV030000206">
    <property type="protein sequence ID" value="CAJ2653301.1"/>
    <property type="molecule type" value="Genomic_DNA"/>
</dbReference>